<keyword evidence="10" id="KW-1185">Reference proteome</keyword>
<dbReference type="Gene3D" id="1.10.510.10">
    <property type="entry name" value="Transferase(Phosphotransferase) domain 1"/>
    <property type="match status" value="1"/>
</dbReference>
<comment type="similarity">
    <text evidence="5">Belongs to the protein kinase superfamily. Ser/Thr protein kinase family. GCN2 subfamily.</text>
</comment>
<evidence type="ECO:0000256" key="2">
    <source>
        <dbReference type="ARBA" id="ARBA00022741"/>
    </source>
</evidence>
<dbReference type="InterPro" id="IPR000719">
    <property type="entry name" value="Prot_kinase_dom"/>
</dbReference>
<dbReference type="SMART" id="SM00220">
    <property type="entry name" value="S_TKc"/>
    <property type="match status" value="1"/>
</dbReference>
<keyword evidence="7" id="KW-0723">Serine/threonine-protein kinase</keyword>
<dbReference type="GO" id="GO:0004674">
    <property type="term" value="F:protein serine/threonine kinase activity"/>
    <property type="evidence" value="ECO:0007669"/>
    <property type="project" value="UniProtKB-KW"/>
</dbReference>
<feature type="non-terminal residue" evidence="9">
    <location>
        <position position="1"/>
    </location>
</feature>
<dbReference type="GO" id="GO:0005524">
    <property type="term" value="F:ATP binding"/>
    <property type="evidence" value="ECO:0007669"/>
    <property type="project" value="UniProtKB-UniRule"/>
</dbReference>
<feature type="domain" description="Protein kinase" evidence="8">
    <location>
        <begin position="29"/>
        <end position="238"/>
    </location>
</feature>
<dbReference type="EMBL" id="CAJPIZ010003734">
    <property type="protein sequence ID" value="CAG2106732.1"/>
    <property type="molecule type" value="Genomic_DNA"/>
</dbReference>
<evidence type="ECO:0000256" key="4">
    <source>
        <dbReference type="ARBA" id="ARBA00022840"/>
    </source>
</evidence>
<evidence type="ECO:0000313" key="10">
    <source>
        <dbReference type="Proteomes" id="UP000759131"/>
    </source>
</evidence>
<dbReference type="PANTHER" id="PTHR11042:SF190">
    <property type="entry name" value="MITOSIS INHIBITOR PROTEIN KINASE MIK1"/>
    <property type="match status" value="1"/>
</dbReference>
<keyword evidence="4 6" id="KW-0067">ATP-binding</keyword>
<dbReference type="SUPFAM" id="SSF56112">
    <property type="entry name" value="Protein kinase-like (PK-like)"/>
    <property type="match status" value="1"/>
</dbReference>
<dbReference type="GO" id="GO:0005634">
    <property type="term" value="C:nucleus"/>
    <property type="evidence" value="ECO:0007669"/>
    <property type="project" value="TreeGrafter"/>
</dbReference>
<dbReference type="PROSITE" id="PS00108">
    <property type="entry name" value="PROTEIN_KINASE_ST"/>
    <property type="match status" value="1"/>
</dbReference>
<dbReference type="PANTHER" id="PTHR11042">
    <property type="entry name" value="EUKARYOTIC TRANSLATION INITIATION FACTOR 2-ALPHA KINASE EIF2-ALPHA KINASE -RELATED"/>
    <property type="match status" value="1"/>
</dbReference>
<organism evidence="9">
    <name type="scientific">Medioppia subpectinata</name>
    <dbReference type="NCBI Taxonomy" id="1979941"/>
    <lineage>
        <taxon>Eukaryota</taxon>
        <taxon>Metazoa</taxon>
        <taxon>Ecdysozoa</taxon>
        <taxon>Arthropoda</taxon>
        <taxon>Chelicerata</taxon>
        <taxon>Arachnida</taxon>
        <taxon>Acari</taxon>
        <taxon>Acariformes</taxon>
        <taxon>Sarcoptiformes</taxon>
        <taxon>Oribatida</taxon>
        <taxon>Brachypylina</taxon>
        <taxon>Oppioidea</taxon>
        <taxon>Oppiidae</taxon>
        <taxon>Medioppia</taxon>
    </lineage>
</organism>
<feature type="binding site" evidence="6">
    <location>
        <position position="58"/>
    </location>
    <ligand>
        <name>ATP</name>
        <dbReference type="ChEBI" id="CHEBI:30616"/>
    </ligand>
</feature>
<reference evidence="9" key="1">
    <citation type="submission" date="2020-11" db="EMBL/GenBank/DDBJ databases">
        <authorList>
            <person name="Tran Van P."/>
        </authorList>
    </citation>
    <scope>NUCLEOTIDE SEQUENCE</scope>
</reference>
<dbReference type="InterPro" id="IPR017441">
    <property type="entry name" value="Protein_kinase_ATP_BS"/>
</dbReference>
<accession>A0A7R9KQU8</accession>
<evidence type="ECO:0000259" key="8">
    <source>
        <dbReference type="PROSITE" id="PS50011"/>
    </source>
</evidence>
<dbReference type="OrthoDB" id="7700243at2759"/>
<keyword evidence="2 6" id="KW-0547">Nucleotide-binding</keyword>
<dbReference type="GO" id="GO:0005737">
    <property type="term" value="C:cytoplasm"/>
    <property type="evidence" value="ECO:0007669"/>
    <property type="project" value="TreeGrafter"/>
</dbReference>
<evidence type="ECO:0000256" key="1">
    <source>
        <dbReference type="ARBA" id="ARBA00022679"/>
    </source>
</evidence>
<protein>
    <recommendedName>
        <fullName evidence="8">Protein kinase domain-containing protein</fullName>
    </recommendedName>
</protein>
<evidence type="ECO:0000256" key="6">
    <source>
        <dbReference type="PROSITE-ProRule" id="PRU10141"/>
    </source>
</evidence>
<keyword evidence="3" id="KW-0418">Kinase</keyword>
<gene>
    <name evidence="9" type="ORF">OSB1V03_LOCUS6735</name>
</gene>
<dbReference type="EMBL" id="OC858309">
    <property type="protein sequence ID" value="CAD7626302.1"/>
    <property type="molecule type" value="Genomic_DNA"/>
</dbReference>
<keyword evidence="1" id="KW-0808">Transferase</keyword>
<evidence type="ECO:0000256" key="7">
    <source>
        <dbReference type="RuleBase" id="RU000304"/>
    </source>
</evidence>
<evidence type="ECO:0000256" key="3">
    <source>
        <dbReference type="ARBA" id="ARBA00022777"/>
    </source>
</evidence>
<name>A0A7R9KQU8_9ACAR</name>
<dbReference type="Proteomes" id="UP000759131">
    <property type="component" value="Unassembled WGS sequence"/>
</dbReference>
<sequence length="238" mass="27193">MCDTNVESLIVPLNGAIIKTIEGNLNNQFEVLGKIGNGSFGKVVKVRDKQTNTIYAIKMFYQEISDKNNESFNKECQCLSQIRSDFVVEFRSAWIEGQRLHIETEFCDHNLREVINAKNRLFSQTSVDDTSVVYVLALIDYFIAYELFEELTKSLNYLHTLDTPIIHRDLKPENILVVNSLCGAGGSLRRQFIKICDFGYAKPHDYSGQSHTKDKGDITYMAPEVVRSSHYDPKSDIY</sequence>
<dbReference type="InterPro" id="IPR011009">
    <property type="entry name" value="Kinase-like_dom_sf"/>
</dbReference>
<evidence type="ECO:0000256" key="5">
    <source>
        <dbReference type="ARBA" id="ARBA00037982"/>
    </source>
</evidence>
<dbReference type="InterPro" id="IPR050339">
    <property type="entry name" value="CC_SR_Kinase"/>
</dbReference>
<dbReference type="InterPro" id="IPR008271">
    <property type="entry name" value="Ser/Thr_kinase_AS"/>
</dbReference>
<dbReference type="Pfam" id="PF00069">
    <property type="entry name" value="Pkinase"/>
    <property type="match status" value="1"/>
</dbReference>
<proteinExistence type="inferred from homology"/>
<dbReference type="PROSITE" id="PS50011">
    <property type="entry name" value="PROTEIN_KINASE_DOM"/>
    <property type="match status" value="1"/>
</dbReference>
<dbReference type="PROSITE" id="PS00107">
    <property type="entry name" value="PROTEIN_KINASE_ATP"/>
    <property type="match status" value="1"/>
</dbReference>
<dbReference type="CDD" id="cd00180">
    <property type="entry name" value="PKc"/>
    <property type="match status" value="1"/>
</dbReference>
<evidence type="ECO:0000313" key="9">
    <source>
        <dbReference type="EMBL" id="CAD7626302.1"/>
    </source>
</evidence>
<dbReference type="AlphaFoldDB" id="A0A7R9KQU8"/>
<dbReference type="PIRSF" id="PIRSF000654">
    <property type="entry name" value="Integrin-linked_kinase"/>
    <property type="match status" value="1"/>
</dbReference>